<dbReference type="EMBL" id="NBNE01008315">
    <property type="protein sequence ID" value="OWY99617.1"/>
    <property type="molecule type" value="Genomic_DNA"/>
</dbReference>
<accession>A0A225V3U4</accession>
<organism evidence="3 4">
    <name type="scientific">Phytophthora megakarya</name>
    <dbReference type="NCBI Taxonomy" id="4795"/>
    <lineage>
        <taxon>Eukaryota</taxon>
        <taxon>Sar</taxon>
        <taxon>Stramenopiles</taxon>
        <taxon>Oomycota</taxon>
        <taxon>Peronosporomycetes</taxon>
        <taxon>Peronosporales</taxon>
        <taxon>Peronosporaceae</taxon>
        <taxon>Phytophthora</taxon>
    </lineage>
</organism>
<reference evidence="4" key="1">
    <citation type="submission" date="2017-03" db="EMBL/GenBank/DDBJ databases">
        <title>Phytopthora megakarya and P. palmivora, two closely related causual agents of cacao black pod achieved similar genome size and gene model numbers by different mechanisms.</title>
        <authorList>
            <person name="Ali S."/>
            <person name="Shao J."/>
            <person name="Larry D.J."/>
            <person name="Kronmiller B."/>
            <person name="Shen D."/>
            <person name="Strem M.D."/>
            <person name="Melnick R.L."/>
            <person name="Guiltinan M.J."/>
            <person name="Tyler B.M."/>
            <person name="Meinhardt L.W."/>
            <person name="Bailey B.A."/>
        </authorList>
    </citation>
    <scope>NUCLEOTIDE SEQUENCE [LARGE SCALE GENOMIC DNA]</scope>
    <source>
        <strain evidence="4">zdho120</strain>
    </source>
</reference>
<evidence type="ECO:0000256" key="2">
    <source>
        <dbReference type="SAM" id="MobiDB-lite"/>
    </source>
</evidence>
<dbReference type="OrthoDB" id="114589at2759"/>
<dbReference type="Proteomes" id="UP000198211">
    <property type="component" value="Unassembled WGS sequence"/>
</dbReference>
<evidence type="ECO:0000313" key="3">
    <source>
        <dbReference type="EMBL" id="OWY99617.1"/>
    </source>
</evidence>
<keyword evidence="4" id="KW-1185">Reference proteome</keyword>
<evidence type="ECO:0000313" key="4">
    <source>
        <dbReference type="Proteomes" id="UP000198211"/>
    </source>
</evidence>
<feature type="coiled-coil region" evidence="1">
    <location>
        <begin position="101"/>
        <end position="160"/>
    </location>
</feature>
<proteinExistence type="predicted"/>
<feature type="region of interest" description="Disordered" evidence="2">
    <location>
        <begin position="37"/>
        <end position="57"/>
    </location>
</feature>
<name>A0A225V3U4_9STRA</name>
<dbReference type="CDD" id="cd14686">
    <property type="entry name" value="bZIP"/>
    <property type="match status" value="1"/>
</dbReference>
<dbReference type="AlphaFoldDB" id="A0A225V3U4"/>
<evidence type="ECO:0000256" key="1">
    <source>
        <dbReference type="SAM" id="Coils"/>
    </source>
</evidence>
<comment type="caution">
    <text evidence="3">The sequence shown here is derived from an EMBL/GenBank/DDBJ whole genome shotgun (WGS) entry which is preliminary data.</text>
</comment>
<sequence>MTGQFETLGFQFNRSGEGRAKLSDGLVSHVLPRSKASGWQSSRDIGHTSEGSNNGEATTAFLSLTETQRRGRPPKKKPYYDGLGTTASAAIDGRILAFHDAEELREKRLKSEIRREQCRANQTRYRNKQRKLQLRLETGVQDLREELRRLKHKRHSVLLAEKTDQSPWTIVTEVFHILEGSFRSPWNLENEEDMHNDIETRRNLAYLHKAFTSNVAIGELSGIDTVFEHWRRLSQNFGDARLQLDRVESVTPNVIKACGRLDVVATELTMRHMFPHLSDAKPQSKYDVHPTLREQLLGHHLVCNVSVDFLFDNENGRVERLEPQIDLMQAVLRVLGNLEEVAEVFCPE</sequence>
<keyword evidence="1" id="KW-0175">Coiled coil</keyword>
<gene>
    <name evidence="3" type="ORF">PHMEG_00029354</name>
</gene>
<protein>
    <submittedName>
        <fullName evidence="3">Bzip transcription factor</fullName>
    </submittedName>
</protein>